<evidence type="ECO:0000256" key="6">
    <source>
        <dbReference type="ARBA" id="ARBA00022990"/>
    </source>
</evidence>
<keyword evidence="6" id="KW-0007">Acetylation</keyword>
<keyword evidence="11" id="KW-1185">Reference proteome</keyword>
<dbReference type="GO" id="GO:0006749">
    <property type="term" value="P:glutathione metabolic process"/>
    <property type="evidence" value="ECO:0007669"/>
    <property type="project" value="InterPro"/>
</dbReference>
<evidence type="ECO:0000259" key="9">
    <source>
        <dbReference type="SMART" id="SM00849"/>
    </source>
</evidence>
<gene>
    <name evidence="10" type="ORF">G3580_07620</name>
</gene>
<keyword evidence="7" id="KW-0560">Oxidoreductase</keyword>
<dbReference type="Gene3D" id="3.60.15.10">
    <property type="entry name" value="Ribonuclease Z/Hydroxyacylglutathione hydrolase-like"/>
    <property type="match status" value="1"/>
</dbReference>
<dbReference type="FunFam" id="3.60.15.10:FF:000013">
    <property type="entry name" value="Persulfide dioxygenase ETHE1, mitochondrial"/>
    <property type="match status" value="1"/>
</dbReference>
<dbReference type="GO" id="GO:0046872">
    <property type="term" value="F:metal ion binding"/>
    <property type="evidence" value="ECO:0007669"/>
    <property type="project" value="UniProtKB-KW"/>
</dbReference>
<keyword evidence="10" id="KW-0378">Hydrolase</keyword>
<evidence type="ECO:0000256" key="1">
    <source>
        <dbReference type="ARBA" id="ARBA00001954"/>
    </source>
</evidence>
<comment type="similarity">
    <text evidence="2">Belongs to the metallo-beta-lactamase superfamily. Glyoxalase II family.</text>
</comment>
<keyword evidence="8" id="KW-0408">Iron</keyword>
<dbReference type="KEGG" id="azq:G3580_07620"/>
<dbReference type="InterPro" id="IPR036866">
    <property type="entry name" value="RibonucZ/Hydroxyglut_hydro"/>
</dbReference>
<protein>
    <submittedName>
        <fullName evidence="10">MBL fold metallo-hydrolase</fullName>
    </submittedName>
</protein>
<dbReference type="InterPro" id="IPR051682">
    <property type="entry name" value="Mito_Persulfide_Diox"/>
</dbReference>
<sequence length="235" mass="25258">MFRQLFDAESSTCTYLLADPLTADAVLIDTVREHTGAYLTLLQELGLKLRWTLETHVHADHVTAAASLRELAGSRAIASTAAGADCADLKVDDGSTIVFGNEVIRVIATPGHTPGCVTYRWCDRVFTGDALLIDGCGRTDFQGGDAGTLYDSITTHLFTLPAETLVYPGHDYKGRRVSSIGEQKTGNPRLAGQTREEFVALMAALDLPPPRKIDLALPANQACGRSIDTIEIQGV</sequence>
<proteinExistence type="inferred from homology"/>
<dbReference type="Proteomes" id="UP000501991">
    <property type="component" value="Chromosome"/>
</dbReference>
<accession>A0A6C1B7T1</accession>
<dbReference type="GO" id="GO:0050313">
    <property type="term" value="F:sulfur dioxygenase activity"/>
    <property type="evidence" value="ECO:0007669"/>
    <property type="project" value="InterPro"/>
</dbReference>
<dbReference type="InterPro" id="IPR001279">
    <property type="entry name" value="Metallo-B-lactamas"/>
</dbReference>
<dbReference type="GO" id="GO:0016787">
    <property type="term" value="F:hydrolase activity"/>
    <property type="evidence" value="ECO:0007669"/>
    <property type="project" value="UniProtKB-KW"/>
</dbReference>
<name>A0A6C1B7T1_9RHOO</name>
<organism evidence="10 11">
    <name type="scientific">Nitrogeniibacter mangrovi</name>
    <dbReference type="NCBI Taxonomy" id="2016596"/>
    <lineage>
        <taxon>Bacteria</taxon>
        <taxon>Pseudomonadati</taxon>
        <taxon>Pseudomonadota</taxon>
        <taxon>Betaproteobacteria</taxon>
        <taxon>Rhodocyclales</taxon>
        <taxon>Zoogloeaceae</taxon>
        <taxon>Nitrogeniibacter</taxon>
    </lineage>
</organism>
<keyword evidence="5" id="KW-0223">Dioxygenase</keyword>
<evidence type="ECO:0000313" key="10">
    <source>
        <dbReference type="EMBL" id="QID19761.1"/>
    </source>
</evidence>
<evidence type="ECO:0000313" key="11">
    <source>
        <dbReference type="Proteomes" id="UP000501991"/>
    </source>
</evidence>
<feature type="domain" description="Metallo-beta-lactamase" evidence="9">
    <location>
        <begin position="11"/>
        <end position="170"/>
    </location>
</feature>
<dbReference type="PANTHER" id="PTHR43084:SF1">
    <property type="entry name" value="PERSULFIDE DIOXYGENASE ETHE1, MITOCHONDRIAL"/>
    <property type="match status" value="1"/>
</dbReference>
<dbReference type="EMBL" id="CP048836">
    <property type="protein sequence ID" value="QID19761.1"/>
    <property type="molecule type" value="Genomic_DNA"/>
</dbReference>
<evidence type="ECO:0000256" key="5">
    <source>
        <dbReference type="ARBA" id="ARBA00022964"/>
    </source>
</evidence>
<dbReference type="PANTHER" id="PTHR43084">
    <property type="entry name" value="PERSULFIDE DIOXYGENASE ETHE1"/>
    <property type="match status" value="1"/>
</dbReference>
<keyword evidence="3" id="KW-0479">Metal-binding</keyword>
<dbReference type="GO" id="GO:0070813">
    <property type="term" value="P:hydrogen sulfide metabolic process"/>
    <property type="evidence" value="ECO:0007669"/>
    <property type="project" value="TreeGrafter"/>
</dbReference>
<evidence type="ECO:0000256" key="3">
    <source>
        <dbReference type="ARBA" id="ARBA00022723"/>
    </source>
</evidence>
<dbReference type="Pfam" id="PF00753">
    <property type="entry name" value="Lactamase_B"/>
    <property type="match status" value="1"/>
</dbReference>
<evidence type="ECO:0000256" key="7">
    <source>
        <dbReference type="ARBA" id="ARBA00023002"/>
    </source>
</evidence>
<comment type="cofactor">
    <cofactor evidence="1">
        <name>Fe(2+)</name>
        <dbReference type="ChEBI" id="CHEBI:29033"/>
    </cofactor>
</comment>
<evidence type="ECO:0000256" key="4">
    <source>
        <dbReference type="ARBA" id="ARBA00022946"/>
    </source>
</evidence>
<reference evidence="10 11" key="1">
    <citation type="submission" date="2020-02" db="EMBL/GenBank/DDBJ databases">
        <title>Nitrogenibacter mangrovi gen. nov., sp. nov. isolated from mangrove sediment, a denitrifying betaproteobacterium.</title>
        <authorList>
            <person name="Liao H."/>
            <person name="Tian Y."/>
        </authorList>
    </citation>
    <scope>NUCLEOTIDE SEQUENCE [LARGE SCALE GENOMIC DNA]</scope>
    <source>
        <strain evidence="10 11">M9-3-2</strain>
    </source>
</reference>
<dbReference type="CDD" id="cd07724">
    <property type="entry name" value="POD-like_MBL-fold"/>
    <property type="match status" value="1"/>
</dbReference>
<keyword evidence="4" id="KW-0809">Transit peptide</keyword>
<dbReference type="SMART" id="SM00849">
    <property type="entry name" value="Lactamase_B"/>
    <property type="match status" value="1"/>
</dbReference>
<evidence type="ECO:0000256" key="2">
    <source>
        <dbReference type="ARBA" id="ARBA00006759"/>
    </source>
</evidence>
<evidence type="ECO:0000256" key="8">
    <source>
        <dbReference type="ARBA" id="ARBA00023004"/>
    </source>
</evidence>
<dbReference type="AlphaFoldDB" id="A0A6C1B7T1"/>
<dbReference type="InterPro" id="IPR044528">
    <property type="entry name" value="POD-like_MBL-fold"/>
</dbReference>
<dbReference type="SUPFAM" id="SSF56281">
    <property type="entry name" value="Metallo-hydrolase/oxidoreductase"/>
    <property type="match status" value="1"/>
</dbReference>